<gene>
    <name evidence="13" type="ORF">ACHAXA_009278</name>
</gene>
<evidence type="ECO:0000256" key="9">
    <source>
        <dbReference type="ARBA" id="ARBA00023201"/>
    </source>
</evidence>
<evidence type="ECO:0000256" key="2">
    <source>
        <dbReference type="ARBA" id="ARBA00022448"/>
    </source>
</evidence>
<accession>A0ABD3RE35</accession>
<dbReference type="Gene3D" id="6.10.140.1330">
    <property type="match status" value="1"/>
</dbReference>
<feature type="transmembrane region" description="Helical" evidence="11">
    <location>
        <begin position="392"/>
        <end position="412"/>
    </location>
</feature>
<feature type="transmembrane region" description="Helical" evidence="11">
    <location>
        <begin position="149"/>
        <end position="170"/>
    </location>
</feature>
<keyword evidence="5 11" id="KW-1133">Transmembrane helix</keyword>
<keyword evidence="3" id="KW-1003">Cell membrane</keyword>
<dbReference type="PANTHER" id="PTHR10110">
    <property type="entry name" value="SODIUM/HYDROGEN EXCHANGER"/>
    <property type="match status" value="1"/>
</dbReference>
<reference evidence="13 14" key="1">
    <citation type="submission" date="2024-10" db="EMBL/GenBank/DDBJ databases">
        <title>Updated reference genomes for cyclostephanoid diatoms.</title>
        <authorList>
            <person name="Roberts W.R."/>
            <person name="Alverson A.J."/>
        </authorList>
    </citation>
    <scope>NUCLEOTIDE SEQUENCE [LARGE SCALE GENOMIC DNA]</scope>
    <source>
        <strain evidence="13 14">AJA228-03</strain>
    </source>
</reference>
<dbReference type="GO" id="GO:0005886">
    <property type="term" value="C:plasma membrane"/>
    <property type="evidence" value="ECO:0007669"/>
    <property type="project" value="UniProtKB-SubCell"/>
</dbReference>
<sequence length="977" mass="109480">MKISRGQEEHRLDGGDGHPSAASTPLKFDRECIDERFRDYLVRTNMDVIAVGLLLTCYHAQTAHAGSVGGPIGGDGTSGDVRFLEQSEGEAFAEEETAVYAVLFPWFTEIVGVFVYFILSRYLNVIPYTAIMFIVGVFIGFSSRSNNNAITFSASTWAGIQGELILLVFLPGLLFLDSYNLDTHLFTQTFFQLFIFAFPMMLAGTALTALVAYFVLPYGWSFDLCMTFGSILAATDPVAVAALMNELGAPPRLKMHIAGESIMNDGSAAVFYQIFSARFLYEMGIHGVGEDVGWGEGFEKFFRLACGGACIGVAFGFGLLIVLFSLNRRLSGEDSIIQVVATITTAYLAYFTSEILAQCSGIIAVFSCGVTVKAFGETLYNDSHLFHHFWEITEFLLNSLLFTLAGCVWAFVFENEDGISWADVGYLFVLFILLNIIRIFLIFTSFPLISRIGIGTNWREAFFMSYGGLRGAVGISLALSLLAEVDHITADGVSENVALKYSQYVNTAFSLVGGIAFLTLVVNGSTSGPLLRRLGLVTPTECRKKVIENYHQHLAQQTLNEYVLLLTDKRFEDVDFAAVKKHIPSLSEQTLALHTHFDECGLVSYQLHRRRCRPICHRAEDMNYEKLMAAVEAHKKTSPSDFYKPPNLKNLIPYLYQPEVRTGVEFGTDVGQSVLEQCPRIELIKSRRVSVRDLRLSTGNRYSVYNLHSDYDTNAVIEERVIYINCLRCAYYRMVESGELEAGFIGHSLFQSLKYAEDAATRGLPLSDWNALEVESWWSWVLLAERVMRLFFNMMKGVNVKHVDFNLDFYVVSLRVRQILALIGAHEWARKTFEREFSKAGEGRLTEVEKIVLSESDNQVKLANEALNKLEAVDVTMVTSHYACQILLNKAAHYLTKLNNYGLMTEREVRGFLNEIDKNLSDLFKYQEVDDQMNDRRKEDVLSSWDLGDAISKKPSINDAANLSSMEAVPGVDEVRD</sequence>
<feature type="domain" description="Cation/H+ exchanger transmembrane" evidence="12">
    <location>
        <begin position="114"/>
        <end position="532"/>
    </location>
</feature>
<dbReference type="AlphaFoldDB" id="A0ABD3RE35"/>
<keyword evidence="4 11" id="KW-0812">Transmembrane</keyword>
<evidence type="ECO:0000256" key="7">
    <source>
        <dbReference type="ARBA" id="ARBA00023065"/>
    </source>
</evidence>
<protein>
    <recommendedName>
        <fullName evidence="12">Cation/H+ exchanger transmembrane domain-containing protein</fullName>
    </recommendedName>
</protein>
<keyword evidence="2" id="KW-0813">Transport</keyword>
<keyword evidence="8 11" id="KW-0472">Membrane</keyword>
<feature type="transmembrane region" description="Helical" evidence="11">
    <location>
        <begin position="503"/>
        <end position="523"/>
    </location>
</feature>
<keyword evidence="9" id="KW-0739">Sodium transport</keyword>
<feature type="transmembrane region" description="Helical" evidence="11">
    <location>
        <begin position="301"/>
        <end position="324"/>
    </location>
</feature>
<dbReference type="InterPro" id="IPR018422">
    <property type="entry name" value="Cation/H_exchanger_CPA1"/>
</dbReference>
<evidence type="ECO:0000256" key="1">
    <source>
        <dbReference type="ARBA" id="ARBA00004651"/>
    </source>
</evidence>
<dbReference type="Pfam" id="PF00999">
    <property type="entry name" value="Na_H_Exchanger"/>
    <property type="match status" value="1"/>
</dbReference>
<evidence type="ECO:0000313" key="14">
    <source>
        <dbReference type="Proteomes" id="UP001530377"/>
    </source>
</evidence>
<comment type="caution">
    <text evidence="13">The sequence shown here is derived from an EMBL/GenBank/DDBJ whole genome shotgun (WGS) entry which is preliminary data.</text>
</comment>
<feature type="transmembrane region" description="Helical" evidence="11">
    <location>
        <begin position="98"/>
        <end position="119"/>
    </location>
</feature>
<feature type="region of interest" description="Disordered" evidence="10">
    <location>
        <begin position="1"/>
        <end position="23"/>
    </location>
</feature>
<comment type="subcellular location">
    <subcellularLocation>
        <location evidence="1">Cell membrane</location>
        <topology evidence="1">Multi-pass membrane protein</topology>
    </subcellularLocation>
</comment>
<dbReference type="PANTHER" id="PTHR10110:SF86">
    <property type="entry name" value="SODIUM_HYDROGEN EXCHANGER 7"/>
    <property type="match status" value="1"/>
</dbReference>
<dbReference type="InterPro" id="IPR006153">
    <property type="entry name" value="Cation/H_exchanger_TM"/>
</dbReference>
<keyword evidence="6" id="KW-0915">Sodium</keyword>
<proteinExistence type="predicted"/>
<name>A0ABD3RE35_9STRA</name>
<feature type="transmembrane region" description="Helical" evidence="11">
    <location>
        <begin position="125"/>
        <end position="142"/>
    </location>
</feature>
<evidence type="ECO:0000256" key="8">
    <source>
        <dbReference type="ARBA" id="ARBA00023136"/>
    </source>
</evidence>
<keyword evidence="14" id="KW-1185">Reference proteome</keyword>
<dbReference type="GO" id="GO:0006814">
    <property type="term" value="P:sodium ion transport"/>
    <property type="evidence" value="ECO:0007669"/>
    <property type="project" value="UniProtKB-KW"/>
</dbReference>
<feature type="compositionally biased region" description="Basic and acidic residues" evidence="10">
    <location>
        <begin position="1"/>
        <end position="16"/>
    </location>
</feature>
<dbReference type="EMBL" id="JALLPB020000270">
    <property type="protein sequence ID" value="KAL3811278.1"/>
    <property type="molecule type" value="Genomic_DNA"/>
</dbReference>
<dbReference type="Proteomes" id="UP001530377">
    <property type="component" value="Unassembled WGS sequence"/>
</dbReference>
<evidence type="ECO:0000259" key="12">
    <source>
        <dbReference type="Pfam" id="PF00999"/>
    </source>
</evidence>
<evidence type="ECO:0000256" key="6">
    <source>
        <dbReference type="ARBA" id="ARBA00023053"/>
    </source>
</evidence>
<keyword evidence="7" id="KW-0406">Ion transport</keyword>
<evidence type="ECO:0000256" key="10">
    <source>
        <dbReference type="SAM" id="MobiDB-lite"/>
    </source>
</evidence>
<evidence type="ECO:0000313" key="13">
    <source>
        <dbReference type="EMBL" id="KAL3811278.1"/>
    </source>
</evidence>
<feature type="transmembrane region" description="Helical" evidence="11">
    <location>
        <begin position="424"/>
        <end position="449"/>
    </location>
</feature>
<evidence type="ECO:0000256" key="3">
    <source>
        <dbReference type="ARBA" id="ARBA00022475"/>
    </source>
</evidence>
<evidence type="ECO:0000256" key="5">
    <source>
        <dbReference type="ARBA" id="ARBA00022989"/>
    </source>
</evidence>
<feature type="transmembrane region" description="Helical" evidence="11">
    <location>
        <begin position="461"/>
        <end position="483"/>
    </location>
</feature>
<organism evidence="13 14">
    <name type="scientific">Cyclostephanos tholiformis</name>
    <dbReference type="NCBI Taxonomy" id="382380"/>
    <lineage>
        <taxon>Eukaryota</taxon>
        <taxon>Sar</taxon>
        <taxon>Stramenopiles</taxon>
        <taxon>Ochrophyta</taxon>
        <taxon>Bacillariophyta</taxon>
        <taxon>Coscinodiscophyceae</taxon>
        <taxon>Thalassiosirophycidae</taxon>
        <taxon>Stephanodiscales</taxon>
        <taxon>Stephanodiscaceae</taxon>
        <taxon>Cyclostephanos</taxon>
    </lineage>
</organism>
<feature type="transmembrane region" description="Helical" evidence="11">
    <location>
        <begin position="190"/>
        <end position="216"/>
    </location>
</feature>
<evidence type="ECO:0000256" key="11">
    <source>
        <dbReference type="SAM" id="Phobius"/>
    </source>
</evidence>
<evidence type="ECO:0000256" key="4">
    <source>
        <dbReference type="ARBA" id="ARBA00022692"/>
    </source>
</evidence>